<dbReference type="InterPro" id="IPR002328">
    <property type="entry name" value="ADH_Zn_CS"/>
</dbReference>
<dbReference type="InterPro" id="IPR013154">
    <property type="entry name" value="ADH-like_N"/>
</dbReference>
<dbReference type="Pfam" id="PF08240">
    <property type="entry name" value="ADH_N"/>
    <property type="match status" value="1"/>
</dbReference>
<dbReference type="Pfam" id="PF00107">
    <property type="entry name" value="ADH_zinc_N"/>
    <property type="match status" value="1"/>
</dbReference>
<dbReference type="InterPro" id="IPR047618">
    <property type="entry name" value="QOR-like"/>
</dbReference>
<dbReference type="GO" id="GO:0070402">
    <property type="term" value="F:NADPH binding"/>
    <property type="evidence" value="ECO:0007669"/>
    <property type="project" value="TreeGrafter"/>
</dbReference>
<dbReference type="Gene3D" id="3.90.180.10">
    <property type="entry name" value="Medium-chain alcohol dehydrogenases, catalytic domain"/>
    <property type="match status" value="1"/>
</dbReference>
<dbReference type="GO" id="GO:0008270">
    <property type="term" value="F:zinc ion binding"/>
    <property type="evidence" value="ECO:0007669"/>
    <property type="project" value="InterPro"/>
</dbReference>
<gene>
    <name evidence="5" type="primary">ZTA1_5</name>
    <name evidence="5" type="ORF">BGZ97_011972</name>
</gene>
<reference evidence="5" key="1">
    <citation type="journal article" date="2020" name="Fungal Divers.">
        <title>Resolving the Mortierellaceae phylogeny through synthesis of multi-gene phylogenetics and phylogenomics.</title>
        <authorList>
            <person name="Vandepol N."/>
            <person name="Liber J."/>
            <person name="Desiro A."/>
            <person name="Na H."/>
            <person name="Kennedy M."/>
            <person name="Barry K."/>
            <person name="Grigoriev I.V."/>
            <person name="Miller A.N."/>
            <person name="O'Donnell K."/>
            <person name="Stajich J.E."/>
            <person name="Bonito G."/>
        </authorList>
    </citation>
    <scope>NUCLEOTIDE SEQUENCE</scope>
    <source>
        <strain evidence="5">NVP60</strain>
    </source>
</reference>
<dbReference type="Gene3D" id="3.40.50.720">
    <property type="entry name" value="NAD(P)-binding Rossmann-like Domain"/>
    <property type="match status" value="1"/>
</dbReference>
<dbReference type="PANTHER" id="PTHR48106:SF13">
    <property type="entry name" value="QUINONE OXIDOREDUCTASE-RELATED"/>
    <property type="match status" value="1"/>
</dbReference>
<accession>A0A9P6R2C8</accession>
<dbReference type="OrthoDB" id="48317at2759"/>
<feature type="domain" description="Enoyl reductase (ER)" evidence="4">
    <location>
        <begin position="15"/>
        <end position="336"/>
    </location>
</feature>
<dbReference type="GO" id="GO:0003960">
    <property type="term" value="F:quinone reductase (NADPH) activity"/>
    <property type="evidence" value="ECO:0007669"/>
    <property type="project" value="InterPro"/>
</dbReference>
<evidence type="ECO:0000256" key="2">
    <source>
        <dbReference type="ARBA" id="ARBA00023002"/>
    </source>
</evidence>
<organism evidence="5 6">
    <name type="scientific">Linnemannia gamsii</name>
    <dbReference type="NCBI Taxonomy" id="64522"/>
    <lineage>
        <taxon>Eukaryota</taxon>
        <taxon>Fungi</taxon>
        <taxon>Fungi incertae sedis</taxon>
        <taxon>Mucoromycota</taxon>
        <taxon>Mortierellomycotina</taxon>
        <taxon>Mortierellomycetes</taxon>
        <taxon>Mortierellales</taxon>
        <taxon>Mortierellaceae</taxon>
        <taxon>Linnemannia</taxon>
    </lineage>
</organism>
<sequence length="339" mass="36404">MVDTTVRVIKVEQHGDASVLKSVNIPRPTFRPDQVLVKVVYSGVNYLDVIEREGSHPSPPPVDGGSTRATPFIPGHEASGEIVEVGSEAQHGFKVGDRVAFIGIDTYAQYVAVNTVNLAKLPDHVSLADGAAFLLQGLTAVGLVRQGYTVQKGDWIVIHAAAGGVGLLATQLARHLGAHVIGTVSTEEKALLAKAAGAEHVVLINDGYAALEKKVNELTHGQGVHAVLDSVGQASFESSLNIVRRLGTLVLYGHASGIIPPFLLVRLSGKNVKVTMTDLDNYITTREEFDELYGELAEYLDKGQLKIDIHKVYSFDEVQQAHLDLQGRKTTGKLLIKIA</sequence>
<protein>
    <submittedName>
        <fullName evidence="5">NADPH:quinone reductase</fullName>
    </submittedName>
</protein>
<evidence type="ECO:0000313" key="5">
    <source>
        <dbReference type="EMBL" id="KAG0311250.1"/>
    </source>
</evidence>
<evidence type="ECO:0000256" key="1">
    <source>
        <dbReference type="ARBA" id="ARBA00022857"/>
    </source>
</evidence>
<dbReference type="EMBL" id="JAAAIN010000736">
    <property type="protein sequence ID" value="KAG0311250.1"/>
    <property type="molecule type" value="Genomic_DNA"/>
</dbReference>
<keyword evidence="3" id="KW-0862">Zinc</keyword>
<dbReference type="GO" id="GO:0035925">
    <property type="term" value="F:mRNA 3'-UTR AU-rich region binding"/>
    <property type="evidence" value="ECO:0007669"/>
    <property type="project" value="TreeGrafter"/>
</dbReference>
<dbReference type="PANTHER" id="PTHR48106">
    <property type="entry name" value="QUINONE OXIDOREDUCTASE PIG3-RELATED"/>
    <property type="match status" value="1"/>
</dbReference>
<dbReference type="InterPro" id="IPR036291">
    <property type="entry name" value="NAD(P)-bd_dom_sf"/>
</dbReference>
<keyword evidence="3" id="KW-0479">Metal-binding</keyword>
<dbReference type="InterPro" id="IPR013149">
    <property type="entry name" value="ADH-like_C"/>
</dbReference>
<dbReference type="InterPro" id="IPR011032">
    <property type="entry name" value="GroES-like_sf"/>
</dbReference>
<keyword evidence="2" id="KW-0560">Oxidoreductase</keyword>
<evidence type="ECO:0000256" key="3">
    <source>
        <dbReference type="RuleBase" id="RU361277"/>
    </source>
</evidence>
<dbReference type="PROSITE" id="PS00059">
    <property type="entry name" value="ADH_ZINC"/>
    <property type="match status" value="1"/>
</dbReference>
<name>A0A9P6R2C8_9FUNG</name>
<dbReference type="SMART" id="SM00829">
    <property type="entry name" value="PKS_ER"/>
    <property type="match status" value="1"/>
</dbReference>
<comment type="similarity">
    <text evidence="3">Belongs to the zinc-containing alcohol dehydrogenase family.</text>
</comment>
<dbReference type="InterPro" id="IPR020843">
    <property type="entry name" value="ER"/>
</dbReference>
<comment type="cofactor">
    <cofactor evidence="3">
        <name>Zn(2+)</name>
        <dbReference type="ChEBI" id="CHEBI:29105"/>
    </cofactor>
</comment>
<dbReference type="AlphaFoldDB" id="A0A9P6R2C8"/>
<dbReference type="GO" id="GO:0005829">
    <property type="term" value="C:cytosol"/>
    <property type="evidence" value="ECO:0007669"/>
    <property type="project" value="TreeGrafter"/>
</dbReference>
<proteinExistence type="inferred from homology"/>
<keyword evidence="6" id="KW-1185">Reference proteome</keyword>
<dbReference type="CDD" id="cd05286">
    <property type="entry name" value="QOR2"/>
    <property type="match status" value="1"/>
</dbReference>
<dbReference type="Proteomes" id="UP000823405">
    <property type="component" value="Unassembled WGS sequence"/>
</dbReference>
<evidence type="ECO:0000259" key="4">
    <source>
        <dbReference type="SMART" id="SM00829"/>
    </source>
</evidence>
<dbReference type="SUPFAM" id="SSF51735">
    <property type="entry name" value="NAD(P)-binding Rossmann-fold domains"/>
    <property type="match status" value="1"/>
</dbReference>
<evidence type="ECO:0000313" key="6">
    <source>
        <dbReference type="Proteomes" id="UP000823405"/>
    </source>
</evidence>
<comment type="caution">
    <text evidence="5">The sequence shown here is derived from an EMBL/GenBank/DDBJ whole genome shotgun (WGS) entry which is preliminary data.</text>
</comment>
<keyword evidence="1" id="KW-0521">NADP</keyword>
<dbReference type="SUPFAM" id="SSF50129">
    <property type="entry name" value="GroES-like"/>
    <property type="match status" value="1"/>
</dbReference>